<keyword evidence="1" id="KW-0472">Membrane</keyword>
<organism evidence="2 3">
    <name type="scientific">Clostridium thailandense</name>
    <dbReference type="NCBI Taxonomy" id="2794346"/>
    <lineage>
        <taxon>Bacteria</taxon>
        <taxon>Bacillati</taxon>
        <taxon>Bacillota</taxon>
        <taxon>Clostridia</taxon>
        <taxon>Eubacteriales</taxon>
        <taxon>Clostridiaceae</taxon>
        <taxon>Clostridium</taxon>
    </lineage>
</organism>
<keyword evidence="1" id="KW-0812">Transmembrane</keyword>
<reference evidence="2" key="1">
    <citation type="submission" date="2020-12" db="EMBL/GenBank/DDBJ databases">
        <title>Clostridium thailandense sp. nov., a novel acetogenic bacterium isolated from peat land soil in Thailand.</title>
        <authorList>
            <person name="Chaikitkaew S."/>
            <person name="Birkeland N.K."/>
        </authorList>
    </citation>
    <scope>NUCLEOTIDE SEQUENCE</scope>
    <source>
        <strain evidence="2">PL3</strain>
    </source>
</reference>
<evidence type="ECO:0000256" key="1">
    <source>
        <dbReference type="SAM" id="Phobius"/>
    </source>
</evidence>
<dbReference type="EMBL" id="JAEEGC010000129">
    <property type="protein sequence ID" value="MBV7275576.1"/>
    <property type="molecule type" value="Genomic_DNA"/>
</dbReference>
<dbReference type="RefSeq" id="WP_218322626.1">
    <property type="nucleotide sequence ID" value="NZ_JAEEGC010000129.1"/>
</dbReference>
<dbReference type="AlphaFoldDB" id="A0A949TXU7"/>
<evidence type="ECO:0000313" key="2">
    <source>
        <dbReference type="EMBL" id="MBV7275576.1"/>
    </source>
</evidence>
<feature type="transmembrane region" description="Helical" evidence="1">
    <location>
        <begin position="7"/>
        <end position="29"/>
    </location>
</feature>
<comment type="caution">
    <text evidence="2">The sequence shown here is derived from an EMBL/GenBank/DDBJ whole genome shotgun (WGS) entry which is preliminary data.</text>
</comment>
<evidence type="ECO:0000313" key="3">
    <source>
        <dbReference type="Proteomes" id="UP000694308"/>
    </source>
</evidence>
<keyword evidence="1" id="KW-1133">Transmembrane helix</keyword>
<name>A0A949TXU7_9CLOT</name>
<gene>
    <name evidence="2" type="ORF">I6U48_21990</name>
</gene>
<proteinExistence type="predicted"/>
<sequence>MKKFKRILIWSSIAAFIEFAMLFSLNHIYSKSLDTYSEVKSVPTQVKKTYNDVKIPDDAENIKVSYDGKYVSYYENKVLKIANTRDESDSTIDSSSNSEICYSKWLPDSNLLLLCEKDIKNKVTFFSYDADKNSKRELTDFDTKTLKIEIDNKNDKVDNITLSTANHVMYVKISHKDSTSEVYKINVMNQVEKMRTSNDMIGYISMLHNDTNLIYEDAENEEIKNLIKTTVKTPVKTSASKKAKEKDTEKFTEKEVTKNLNIQFENDNKKFLLATDDEDRIYVGTVENDKVSSIIYGDLKTPTDQWKALKLQESVDRKDIAITKEGNMYIKNDANGVAKNIATNIETKYKGNFVEICDQYIYTLYDNKLIRTPLK</sequence>
<accession>A0A949TXU7</accession>
<protein>
    <submittedName>
        <fullName evidence="2">Uncharacterized protein</fullName>
    </submittedName>
</protein>
<keyword evidence="3" id="KW-1185">Reference proteome</keyword>
<dbReference type="Proteomes" id="UP000694308">
    <property type="component" value="Unassembled WGS sequence"/>
</dbReference>